<dbReference type="InterPro" id="IPR046453">
    <property type="entry name" value="GpA_ATPase"/>
</dbReference>
<gene>
    <name evidence="2" type="ORF">S01H1_38258</name>
</gene>
<dbReference type="EMBL" id="BARS01024071">
    <property type="protein sequence ID" value="GAG03612.1"/>
    <property type="molecule type" value="Genomic_DNA"/>
</dbReference>
<name>X0UWQ4_9ZZZZ</name>
<sequence>MPDIDYTDPEILSQADCIFWALNNKIKLMGNTTFTLDGCEYMADIMRDPARWIAVMKGTQARITTAFMLRLMHSVIYGRYPQGGIYYFPKKEAVESFSKTRFGPLIADNPCIKKYLKRTNSVNIKQVGKAFLSLLGAGATASIEGKKDGTGVRSTPADEVVRDERDLFDDDMAGMTFDRLLNSEFKKEVDLGSPTIPDVGIDMVFGKSDQKM</sequence>
<proteinExistence type="predicted"/>
<comment type="caution">
    <text evidence="2">The sequence shown here is derived from an EMBL/GenBank/DDBJ whole genome shotgun (WGS) entry which is preliminary data.</text>
</comment>
<protein>
    <recommendedName>
        <fullName evidence="1">Phage terminase large subunit GpA ATPase domain-containing protein</fullName>
    </recommendedName>
</protein>
<feature type="non-terminal residue" evidence="2">
    <location>
        <position position="212"/>
    </location>
</feature>
<dbReference type="Pfam" id="PF05876">
    <property type="entry name" value="GpA_ATPase"/>
    <property type="match status" value="1"/>
</dbReference>
<dbReference type="GO" id="GO:0016887">
    <property type="term" value="F:ATP hydrolysis activity"/>
    <property type="evidence" value="ECO:0007669"/>
    <property type="project" value="InterPro"/>
</dbReference>
<dbReference type="AlphaFoldDB" id="X0UWQ4"/>
<reference evidence="2" key="1">
    <citation type="journal article" date="2014" name="Front. Microbiol.">
        <title>High frequency of phylogenetically diverse reductive dehalogenase-homologous genes in deep subseafloor sedimentary metagenomes.</title>
        <authorList>
            <person name="Kawai M."/>
            <person name="Futagami T."/>
            <person name="Toyoda A."/>
            <person name="Takaki Y."/>
            <person name="Nishi S."/>
            <person name="Hori S."/>
            <person name="Arai W."/>
            <person name="Tsubouchi T."/>
            <person name="Morono Y."/>
            <person name="Uchiyama I."/>
            <person name="Ito T."/>
            <person name="Fujiyama A."/>
            <person name="Inagaki F."/>
            <person name="Takami H."/>
        </authorList>
    </citation>
    <scope>NUCLEOTIDE SEQUENCE</scope>
    <source>
        <strain evidence="2">Expedition CK06-06</strain>
    </source>
</reference>
<feature type="domain" description="Phage terminase large subunit GpA ATPase" evidence="1">
    <location>
        <begin position="43"/>
        <end position="172"/>
    </location>
</feature>
<evidence type="ECO:0000313" key="2">
    <source>
        <dbReference type="EMBL" id="GAG03612.1"/>
    </source>
</evidence>
<accession>X0UWQ4</accession>
<organism evidence="2">
    <name type="scientific">marine sediment metagenome</name>
    <dbReference type="NCBI Taxonomy" id="412755"/>
    <lineage>
        <taxon>unclassified sequences</taxon>
        <taxon>metagenomes</taxon>
        <taxon>ecological metagenomes</taxon>
    </lineage>
</organism>
<evidence type="ECO:0000259" key="1">
    <source>
        <dbReference type="Pfam" id="PF05876"/>
    </source>
</evidence>